<feature type="compositionally biased region" description="Polar residues" evidence="9">
    <location>
        <begin position="434"/>
        <end position="446"/>
    </location>
</feature>
<dbReference type="GO" id="GO:0005524">
    <property type="term" value="F:ATP binding"/>
    <property type="evidence" value="ECO:0007669"/>
    <property type="project" value="UniProtKB-KW"/>
</dbReference>
<feature type="region of interest" description="Disordered" evidence="9">
    <location>
        <begin position="360"/>
        <end position="475"/>
    </location>
</feature>
<dbReference type="InterPro" id="IPR011009">
    <property type="entry name" value="Kinase-like_dom_sf"/>
</dbReference>
<gene>
    <name evidence="11" type="ORF">KME28_10265</name>
</gene>
<dbReference type="EC" id="2.7.11.1" evidence="1"/>
<sequence length="594" mass="65645">MTTTLLNNRYQVIQVLAVGGFSETFLAEDTYLPSRRRCVIKQLKPITNDPNIYQKIQRRFEREATTLEFLGEGSDQIPKLYAYFYENGQFYLVQEWIQGQTLSNIIKTQGSLSETAVREILLSLLSVLDYVHSKGIIHRDIKPDNIILDSSNHKPVLIDFGAVKETIRTVVNSPGYTTQSLVMGTPGYMPSEQFIGRAVYATDIYSLGLTAIYLLSGKHPRQLQTEPRTGEILWQYYAAGISPELAMIISRAIKPQAGDRYTTASQMLHTLQSAVHSQQLLTNSFIPTTTTQPTLSPDITTITSTSVQTQSLSSDSSALATLTYSIPRNWQKPTWIIGSLVVAGLIGTVAIIGITHKPESLDSATSRPTPISKSETTNPTDSPKPTGSTVKQSNTPVASQSSPKQPVSSPSPFSVAPTPPEPEDALNTPVVSKPENNTPRNQSSKTTNKRKVPGFPTGTPRSNVRAVLGKPDQDSRGVWGNTRAASYILVPNQIQLGYLFDRNSGRIRQTEIAFAQSVDIQLIQTTFEEMLGGKLTEEIKQGLLQVLQRRLDHFRFSVGFLKGQIVRQNCGLIYISIWDGDLHDFVNPSEAKKC</sequence>
<evidence type="ECO:0000313" key="12">
    <source>
        <dbReference type="Proteomes" id="UP000813215"/>
    </source>
</evidence>
<dbReference type="SMART" id="SM00220">
    <property type="entry name" value="S_TKc"/>
    <property type="match status" value="1"/>
</dbReference>
<dbReference type="AlphaFoldDB" id="A0A9E3LTL9"/>
<evidence type="ECO:0000256" key="6">
    <source>
        <dbReference type="ARBA" id="ARBA00022840"/>
    </source>
</evidence>
<dbReference type="Gene3D" id="1.10.510.10">
    <property type="entry name" value="Transferase(Phosphotransferase) domain 1"/>
    <property type="match status" value="1"/>
</dbReference>
<evidence type="ECO:0000256" key="7">
    <source>
        <dbReference type="ARBA" id="ARBA00047899"/>
    </source>
</evidence>
<dbReference type="PANTHER" id="PTHR24363:SF0">
    <property type="entry name" value="SERINE_THREONINE KINASE LIKE DOMAIN CONTAINING 1"/>
    <property type="match status" value="1"/>
</dbReference>
<feature type="compositionally biased region" description="Polar residues" evidence="9">
    <location>
        <begin position="362"/>
        <end position="395"/>
    </location>
</feature>
<dbReference type="InterPro" id="IPR000719">
    <property type="entry name" value="Prot_kinase_dom"/>
</dbReference>
<evidence type="ECO:0000256" key="5">
    <source>
        <dbReference type="ARBA" id="ARBA00022777"/>
    </source>
</evidence>
<comment type="catalytic activity">
    <reaction evidence="7">
        <text>L-threonyl-[protein] + ATP = O-phospho-L-threonyl-[protein] + ADP + H(+)</text>
        <dbReference type="Rhea" id="RHEA:46608"/>
        <dbReference type="Rhea" id="RHEA-COMP:11060"/>
        <dbReference type="Rhea" id="RHEA-COMP:11605"/>
        <dbReference type="ChEBI" id="CHEBI:15378"/>
        <dbReference type="ChEBI" id="CHEBI:30013"/>
        <dbReference type="ChEBI" id="CHEBI:30616"/>
        <dbReference type="ChEBI" id="CHEBI:61977"/>
        <dbReference type="ChEBI" id="CHEBI:456216"/>
        <dbReference type="EC" id="2.7.11.1"/>
    </reaction>
</comment>
<dbReference type="SUPFAM" id="SSF56112">
    <property type="entry name" value="Protein kinase-like (PK-like)"/>
    <property type="match status" value="1"/>
</dbReference>
<evidence type="ECO:0000256" key="8">
    <source>
        <dbReference type="ARBA" id="ARBA00048679"/>
    </source>
</evidence>
<evidence type="ECO:0000256" key="3">
    <source>
        <dbReference type="ARBA" id="ARBA00022679"/>
    </source>
</evidence>
<evidence type="ECO:0000313" key="11">
    <source>
        <dbReference type="EMBL" id="MBW4432090.1"/>
    </source>
</evidence>
<dbReference type="InterPro" id="IPR008271">
    <property type="entry name" value="Ser/Thr_kinase_AS"/>
</dbReference>
<evidence type="ECO:0000256" key="4">
    <source>
        <dbReference type="ARBA" id="ARBA00022741"/>
    </source>
</evidence>
<feature type="compositionally biased region" description="Low complexity" evidence="9">
    <location>
        <begin position="396"/>
        <end position="416"/>
    </location>
</feature>
<accession>A0A9E3LTL9</accession>
<reference evidence="11" key="1">
    <citation type="submission" date="2021-05" db="EMBL/GenBank/DDBJ databases">
        <authorList>
            <person name="Pietrasiak N."/>
            <person name="Ward R."/>
            <person name="Stajich J.E."/>
            <person name="Kurbessoian T."/>
        </authorList>
    </citation>
    <scope>NUCLEOTIDE SEQUENCE</scope>
    <source>
        <strain evidence="11">HA4357-MV3</strain>
    </source>
</reference>
<dbReference type="CDD" id="cd14014">
    <property type="entry name" value="STKc_PknB_like"/>
    <property type="match status" value="1"/>
</dbReference>
<evidence type="ECO:0000256" key="2">
    <source>
        <dbReference type="ARBA" id="ARBA00022527"/>
    </source>
</evidence>
<dbReference type="PROSITE" id="PS50011">
    <property type="entry name" value="PROTEIN_KINASE_DOM"/>
    <property type="match status" value="1"/>
</dbReference>
<evidence type="ECO:0000256" key="9">
    <source>
        <dbReference type="SAM" id="MobiDB-lite"/>
    </source>
</evidence>
<keyword evidence="6" id="KW-0067">ATP-binding</keyword>
<keyword evidence="4" id="KW-0547">Nucleotide-binding</keyword>
<keyword evidence="5 11" id="KW-0418">Kinase</keyword>
<dbReference type="PANTHER" id="PTHR24363">
    <property type="entry name" value="SERINE/THREONINE PROTEIN KINASE"/>
    <property type="match status" value="1"/>
</dbReference>
<feature type="domain" description="Protein kinase" evidence="10">
    <location>
        <begin position="10"/>
        <end position="272"/>
    </location>
</feature>
<dbReference type="Gene3D" id="3.30.200.20">
    <property type="entry name" value="Phosphorylase Kinase, domain 1"/>
    <property type="match status" value="1"/>
</dbReference>
<comment type="catalytic activity">
    <reaction evidence="8">
        <text>L-seryl-[protein] + ATP = O-phospho-L-seryl-[protein] + ADP + H(+)</text>
        <dbReference type="Rhea" id="RHEA:17989"/>
        <dbReference type="Rhea" id="RHEA-COMP:9863"/>
        <dbReference type="Rhea" id="RHEA-COMP:11604"/>
        <dbReference type="ChEBI" id="CHEBI:15378"/>
        <dbReference type="ChEBI" id="CHEBI:29999"/>
        <dbReference type="ChEBI" id="CHEBI:30616"/>
        <dbReference type="ChEBI" id="CHEBI:83421"/>
        <dbReference type="ChEBI" id="CHEBI:456216"/>
        <dbReference type="EC" id="2.7.11.1"/>
    </reaction>
</comment>
<dbReference type="EMBL" id="JAHHHW010000080">
    <property type="protein sequence ID" value="MBW4432090.1"/>
    <property type="molecule type" value="Genomic_DNA"/>
</dbReference>
<dbReference type="GO" id="GO:0004674">
    <property type="term" value="F:protein serine/threonine kinase activity"/>
    <property type="evidence" value="ECO:0007669"/>
    <property type="project" value="UniProtKB-KW"/>
</dbReference>
<evidence type="ECO:0000259" key="10">
    <source>
        <dbReference type="PROSITE" id="PS50011"/>
    </source>
</evidence>
<comment type="caution">
    <text evidence="11">The sequence shown here is derived from an EMBL/GenBank/DDBJ whole genome shotgun (WGS) entry which is preliminary data.</text>
</comment>
<organism evidence="11 12">
    <name type="scientific">Pelatocladus maniniholoensis HA4357-MV3</name>
    <dbReference type="NCBI Taxonomy" id="1117104"/>
    <lineage>
        <taxon>Bacteria</taxon>
        <taxon>Bacillati</taxon>
        <taxon>Cyanobacteriota</taxon>
        <taxon>Cyanophyceae</taxon>
        <taxon>Nostocales</taxon>
        <taxon>Nostocaceae</taxon>
        <taxon>Pelatocladus</taxon>
    </lineage>
</organism>
<protein>
    <recommendedName>
        <fullName evidence="1">non-specific serine/threonine protein kinase</fullName>
        <ecNumber evidence="1">2.7.11.1</ecNumber>
    </recommendedName>
</protein>
<reference evidence="11" key="2">
    <citation type="journal article" date="2022" name="Microbiol. Resour. Announc.">
        <title>Metagenome Sequencing to Explore Phylogenomics of Terrestrial Cyanobacteria.</title>
        <authorList>
            <person name="Ward R.D."/>
            <person name="Stajich J.E."/>
            <person name="Johansen J.R."/>
            <person name="Huntemann M."/>
            <person name="Clum A."/>
            <person name="Foster B."/>
            <person name="Foster B."/>
            <person name="Roux S."/>
            <person name="Palaniappan K."/>
            <person name="Varghese N."/>
            <person name="Mukherjee S."/>
            <person name="Reddy T.B.K."/>
            <person name="Daum C."/>
            <person name="Copeland A."/>
            <person name="Chen I.A."/>
            <person name="Ivanova N.N."/>
            <person name="Kyrpides N.C."/>
            <person name="Shapiro N."/>
            <person name="Eloe-Fadrosh E.A."/>
            <person name="Pietrasiak N."/>
        </authorList>
    </citation>
    <scope>NUCLEOTIDE SEQUENCE</scope>
    <source>
        <strain evidence="11">HA4357-MV3</strain>
    </source>
</reference>
<dbReference type="PROSITE" id="PS00108">
    <property type="entry name" value="PROTEIN_KINASE_ST"/>
    <property type="match status" value="1"/>
</dbReference>
<dbReference type="Pfam" id="PF00069">
    <property type="entry name" value="Pkinase"/>
    <property type="match status" value="1"/>
</dbReference>
<proteinExistence type="predicted"/>
<evidence type="ECO:0000256" key="1">
    <source>
        <dbReference type="ARBA" id="ARBA00012513"/>
    </source>
</evidence>
<name>A0A9E3LTL9_9NOST</name>
<keyword evidence="3" id="KW-0808">Transferase</keyword>
<dbReference type="Proteomes" id="UP000813215">
    <property type="component" value="Unassembled WGS sequence"/>
</dbReference>
<keyword evidence="2" id="KW-0723">Serine/threonine-protein kinase</keyword>